<keyword evidence="2" id="KW-1185">Reference proteome</keyword>
<dbReference type="InterPro" id="IPR013078">
    <property type="entry name" value="His_Pase_superF_clade-1"/>
</dbReference>
<dbReference type="RefSeq" id="WP_148069516.1">
    <property type="nucleotide sequence ID" value="NZ_VRZA01000006.1"/>
</dbReference>
<dbReference type="SUPFAM" id="SSF53254">
    <property type="entry name" value="Phosphoglycerate mutase-like"/>
    <property type="match status" value="1"/>
</dbReference>
<name>A0A5C8ZUN6_9GAMM</name>
<dbReference type="AlphaFoldDB" id="A0A5C8ZUN6"/>
<gene>
    <name evidence="1" type="ORF">FV139_16225</name>
</gene>
<dbReference type="SMART" id="SM00855">
    <property type="entry name" value="PGAM"/>
    <property type="match status" value="1"/>
</dbReference>
<evidence type="ECO:0000313" key="2">
    <source>
        <dbReference type="Proteomes" id="UP000321039"/>
    </source>
</evidence>
<dbReference type="Gene3D" id="3.40.50.1240">
    <property type="entry name" value="Phosphoglycerate mutase-like"/>
    <property type="match status" value="1"/>
</dbReference>
<proteinExistence type="predicted"/>
<sequence length="183" mass="20929">MTRILLVRHGEAAAEWGQHEDPGLSELGWEQAANSAAELASQVDSQWQLVSSPKMRARETAQPLVDATGLAVRIDPVYREVPAPVPMAQRKQWLRRFMQQQWADQPDDLWRWRRDIVEALSVLERPTVIFTHFLVINAVVSEAQERGEVLCFWPDNASITELHLEQGRLRLESLGRSLQTEVN</sequence>
<comment type="caution">
    <text evidence="1">The sequence shown here is derived from an EMBL/GenBank/DDBJ whole genome shotgun (WGS) entry which is preliminary data.</text>
</comment>
<organism evidence="1 2">
    <name type="scientific">Parahaliea maris</name>
    <dbReference type="NCBI Taxonomy" id="2716870"/>
    <lineage>
        <taxon>Bacteria</taxon>
        <taxon>Pseudomonadati</taxon>
        <taxon>Pseudomonadota</taxon>
        <taxon>Gammaproteobacteria</taxon>
        <taxon>Cellvibrionales</taxon>
        <taxon>Halieaceae</taxon>
        <taxon>Parahaliea</taxon>
    </lineage>
</organism>
<dbReference type="Proteomes" id="UP000321039">
    <property type="component" value="Unassembled WGS sequence"/>
</dbReference>
<evidence type="ECO:0000313" key="1">
    <source>
        <dbReference type="EMBL" id="TXS91282.1"/>
    </source>
</evidence>
<dbReference type="GO" id="GO:0005737">
    <property type="term" value="C:cytoplasm"/>
    <property type="evidence" value="ECO:0007669"/>
    <property type="project" value="TreeGrafter"/>
</dbReference>
<reference evidence="1 2" key="1">
    <citation type="submission" date="2019-08" db="EMBL/GenBank/DDBJ databases">
        <title>Parahaliea maris sp. nov., isolated from the surface seawater.</title>
        <authorList>
            <person name="Liu Y."/>
        </authorList>
    </citation>
    <scope>NUCLEOTIDE SEQUENCE [LARGE SCALE GENOMIC DNA]</scope>
    <source>
        <strain evidence="1 2">HSLHS9</strain>
    </source>
</reference>
<dbReference type="PANTHER" id="PTHR48100:SF62">
    <property type="entry name" value="GLUCOSYL-3-PHOSPHOGLYCERATE PHOSPHATASE"/>
    <property type="match status" value="1"/>
</dbReference>
<accession>A0A5C8ZUN6</accession>
<dbReference type="PANTHER" id="PTHR48100">
    <property type="entry name" value="BROAD-SPECIFICITY PHOSPHATASE YOR283W-RELATED"/>
    <property type="match status" value="1"/>
</dbReference>
<dbReference type="InterPro" id="IPR050275">
    <property type="entry name" value="PGM_Phosphatase"/>
</dbReference>
<dbReference type="InterPro" id="IPR029033">
    <property type="entry name" value="His_PPase_superfam"/>
</dbReference>
<dbReference type="CDD" id="cd07067">
    <property type="entry name" value="HP_PGM_like"/>
    <property type="match status" value="1"/>
</dbReference>
<protein>
    <submittedName>
        <fullName evidence="1">Histidine phosphatase family protein</fullName>
    </submittedName>
</protein>
<dbReference type="EMBL" id="VRZA01000006">
    <property type="protein sequence ID" value="TXS91282.1"/>
    <property type="molecule type" value="Genomic_DNA"/>
</dbReference>
<dbReference type="GO" id="GO:0016791">
    <property type="term" value="F:phosphatase activity"/>
    <property type="evidence" value="ECO:0007669"/>
    <property type="project" value="TreeGrafter"/>
</dbReference>
<dbReference type="Pfam" id="PF00300">
    <property type="entry name" value="His_Phos_1"/>
    <property type="match status" value="1"/>
</dbReference>